<accession>A0ABS0IN85</accession>
<dbReference type="Proteomes" id="UP000597617">
    <property type="component" value="Unassembled WGS sequence"/>
</dbReference>
<reference evidence="2 3" key="1">
    <citation type="submission" date="2020-11" db="EMBL/GenBank/DDBJ databases">
        <authorList>
            <person name="Kim M.K."/>
        </authorList>
    </citation>
    <scope>NUCLEOTIDE SEQUENCE [LARGE SCALE GENOMIC DNA]</scope>
    <source>
        <strain evidence="2 3">BT683</strain>
    </source>
</reference>
<dbReference type="PANTHER" id="PTHR46580:SF4">
    <property type="entry name" value="ATP_GTP-BINDING PROTEIN"/>
    <property type="match status" value="1"/>
</dbReference>
<evidence type="ECO:0000313" key="3">
    <source>
        <dbReference type="Proteomes" id="UP000597617"/>
    </source>
</evidence>
<dbReference type="InterPro" id="IPR013517">
    <property type="entry name" value="FG-GAP"/>
</dbReference>
<name>A0ABS0IN85_9BACT</name>
<protein>
    <submittedName>
        <fullName evidence="2">VCBS repeat-containing protein</fullName>
    </submittedName>
</protein>
<dbReference type="EMBL" id="JADQDQ010000018">
    <property type="protein sequence ID" value="MBF9239803.1"/>
    <property type="molecule type" value="Genomic_DNA"/>
</dbReference>
<sequence>MKQPVLSLTHFRAPLLRFGGLAGVLLGLVPAVAGQNFAPAVAYNAGSNANPLSLAVADVNADGKPDILTANNGSSTVGVLLGSGTGAFQAVATPSAGTGSQPYGVEVADVNADGRPDVLTANYGTSSVGVLLGNGNGTFRTAVAYSTGPGSQPFDLAVADVNADGRPDIISANTFTYGVGVLLGNGNGTFAAVVSYTTGTQSSTAVAVGDVNADGRPDIVAALSGAVGVLLGNGNGTFQALATTAVSNSPRKLALADVNADGRLDVVTVSDDGSGSVGVLLGSGTGAFAAAVSYATGSNTLPNGVAVADVSGDGWPDLVSANPGNYTVGVLTNNGNGTFAAVQTVSAGSGIPAPYDVVAADVSGDGKPDIVTANVSTNTVSVLRNTAIFLATQVALLADVQLCPNPASKASAFLVTGLPAGIRSVEATLLNQLGQVVNRVTAPVAQGAARAELPTAGLATGLYLLRLHARDAQSAAVGTLPTQRLQVL</sequence>
<proteinExistence type="predicted"/>
<evidence type="ECO:0000256" key="1">
    <source>
        <dbReference type="ARBA" id="ARBA00022729"/>
    </source>
</evidence>
<dbReference type="PANTHER" id="PTHR46580">
    <property type="entry name" value="SENSOR KINASE-RELATED"/>
    <property type="match status" value="1"/>
</dbReference>
<dbReference type="InterPro" id="IPR028994">
    <property type="entry name" value="Integrin_alpha_N"/>
</dbReference>
<keyword evidence="3" id="KW-1185">Reference proteome</keyword>
<comment type="caution">
    <text evidence="2">The sequence shown here is derived from an EMBL/GenBank/DDBJ whole genome shotgun (WGS) entry which is preliminary data.</text>
</comment>
<dbReference type="Pfam" id="PF13517">
    <property type="entry name" value="FG-GAP_3"/>
    <property type="match status" value="3"/>
</dbReference>
<evidence type="ECO:0000313" key="2">
    <source>
        <dbReference type="EMBL" id="MBF9239803.1"/>
    </source>
</evidence>
<dbReference type="RefSeq" id="WP_196284153.1">
    <property type="nucleotide sequence ID" value="NZ_JADQDQ010000018.1"/>
</dbReference>
<gene>
    <name evidence="2" type="ORF">I2I05_20585</name>
</gene>
<keyword evidence="1" id="KW-0732">Signal</keyword>
<dbReference type="Pfam" id="PF01839">
    <property type="entry name" value="FG-GAP"/>
    <property type="match status" value="1"/>
</dbReference>
<dbReference type="Gene3D" id="2.30.30.100">
    <property type="match status" value="5"/>
</dbReference>
<dbReference type="SUPFAM" id="SSF69318">
    <property type="entry name" value="Integrin alpha N-terminal domain"/>
    <property type="match status" value="1"/>
</dbReference>
<organism evidence="2 3">
    <name type="scientific">Hymenobacter jeongseonensis</name>
    <dbReference type="NCBI Taxonomy" id="2791027"/>
    <lineage>
        <taxon>Bacteria</taxon>
        <taxon>Pseudomonadati</taxon>
        <taxon>Bacteroidota</taxon>
        <taxon>Cytophagia</taxon>
        <taxon>Cytophagales</taxon>
        <taxon>Hymenobacteraceae</taxon>
        <taxon>Hymenobacter</taxon>
    </lineage>
</organism>